<sequence>MLRVKERTRGAAPAVPLTSKTDGLGQNFRYFLTYIKEQDQIYERGLLEKDESPASVLVVDFLDGYPEEPIIKIGETTSKEEAKELRWRRQHWTRANSAMLNLLNQSVTNTFLSVLPDPVSSMRPCDI</sequence>
<evidence type="ECO:0000313" key="2">
    <source>
        <dbReference type="Proteomes" id="UP001165121"/>
    </source>
</evidence>
<protein>
    <submittedName>
        <fullName evidence="1">Unnamed protein product</fullName>
    </submittedName>
</protein>
<keyword evidence="2" id="KW-1185">Reference proteome</keyword>
<dbReference type="EMBL" id="BSXT01002311">
    <property type="protein sequence ID" value="GMF48309.1"/>
    <property type="molecule type" value="Genomic_DNA"/>
</dbReference>
<reference evidence="1" key="1">
    <citation type="submission" date="2023-04" db="EMBL/GenBank/DDBJ databases">
        <title>Phytophthora fragariaefolia NBRC 109709.</title>
        <authorList>
            <person name="Ichikawa N."/>
            <person name="Sato H."/>
            <person name="Tonouchi N."/>
        </authorList>
    </citation>
    <scope>NUCLEOTIDE SEQUENCE</scope>
    <source>
        <strain evidence="1">NBRC 109709</strain>
    </source>
</reference>
<accession>A0A9W6XZJ7</accession>
<name>A0A9W6XZJ7_9STRA</name>
<gene>
    <name evidence="1" type="ORF">Pfra01_001861300</name>
</gene>
<dbReference type="OrthoDB" id="120779at2759"/>
<evidence type="ECO:0000313" key="1">
    <source>
        <dbReference type="EMBL" id="GMF48309.1"/>
    </source>
</evidence>
<dbReference type="Proteomes" id="UP001165121">
    <property type="component" value="Unassembled WGS sequence"/>
</dbReference>
<organism evidence="1 2">
    <name type="scientific">Phytophthora fragariaefolia</name>
    <dbReference type="NCBI Taxonomy" id="1490495"/>
    <lineage>
        <taxon>Eukaryota</taxon>
        <taxon>Sar</taxon>
        <taxon>Stramenopiles</taxon>
        <taxon>Oomycota</taxon>
        <taxon>Peronosporomycetes</taxon>
        <taxon>Peronosporales</taxon>
        <taxon>Peronosporaceae</taxon>
        <taxon>Phytophthora</taxon>
    </lineage>
</organism>
<proteinExistence type="predicted"/>
<dbReference type="AlphaFoldDB" id="A0A9W6XZJ7"/>
<comment type="caution">
    <text evidence="1">The sequence shown here is derived from an EMBL/GenBank/DDBJ whole genome shotgun (WGS) entry which is preliminary data.</text>
</comment>